<accession>A0A815M269</accession>
<reference evidence="2" key="1">
    <citation type="submission" date="2021-02" db="EMBL/GenBank/DDBJ databases">
        <authorList>
            <person name="Nowell W R."/>
        </authorList>
    </citation>
    <scope>NUCLEOTIDE SEQUENCE</scope>
</reference>
<organism evidence="2 3">
    <name type="scientific">Adineta ricciae</name>
    <name type="common">Rotifer</name>
    <dbReference type="NCBI Taxonomy" id="249248"/>
    <lineage>
        <taxon>Eukaryota</taxon>
        <taxon>Metazoa</taxon>
        <taxon>Spiralia</taxon>
        <taxon>Gnathifera</taxon>
        <taxon>Rotifera</taxon>
        <taxon>Eurotatoria</taxon>
        <taxon>Bdelloidea</taxon>
        <taxon>Adinetida</taxon>
        <taxon>Adinetidae</taxon>
        <taxon>Adineta</taxon>
    </lineage>
</organism>
<feature type="compositionally biased region" description="Polar residues" evidence="1">
    <location>
        <begin position="112"/>
        <end position="122"/>
    </location>
</feature>
<evidence type="ECO:0000313" key="2">
    <source>
        <dbReference type="EMBL" id="CAF1410691.1"/>
    </source>
</evidence>
<evidence type="ECO:0000256" key="1">
    <source>
        <dbReference type="SAM" id="MobiDB-lite"/>
    </source>
</evidence>
<gene>
    <name evidence="2" type="ORF">XAT740_LOCUS34657</name>
</gene>
<dbReference type="AlphaFoldDB" id="A0A815M269"/>
<comment type="caution">
    <text evidence="2">The sequence shown here is derived from an EMBL/GenBank/DDBJ whole genome shotgun (WGS) entry which is preliminary data.</text>
</comment>
<dbReference type="Gene3D" id="1.25.40.180">
    <property type="match status" value="1"/>
</dbReference>
<feature type="region of interest" description="Disordered" evidence="1">
    <location>
        <begin position="103"/>
        <end position="123"/>
    </location>
</feature>
<name>A0A815M269_ADIRI</name>
<evidence type="ECO:0008006" key="4">
    <source>
        <dbReference type="Google" id="ProtNLM"/>
    </source>
</evidence>
<protein>
    <recommendedName>
        <fullName evidence="4">W2 domain-containing protein</fullName>
    </recommendedName>
</protein>
<dbReference type="EMBL" id="CAJNOR010003407">
    <property type="protein sequence ID" value="CAF1410691.1"/>
    <property type="molecule type" value="Genomic_DNA"/>
</dbReference>
<keyword evidence="3" id="KW-1185">Reference proteome</keyword>
<evidence type="ECO:0000313" key="3">
    <source>
        <dbReference type="Proteomes" id="UP000663828"/>
    </source>
</evidence>
<dbReference type="Proteomes" id="UP000663828">
    <property type="component" value="Unassembled WGS sequence"/>
</dbReference>
<proteinExistence type="predicted"/>
<sequence>MNCQEAHLLAHREEVVKHTDQKVRCDRESASCQLRSWRQCQIDQVEQVYAERFRDIARKKDRINMLEIESTERVMKEAKTTHENTPRNLNLQAIAGIVNENVRSTPPEHQHQSSSLENSSTRKTIEPPLITPFRKLVNRFKIISGTADQYLNRYISKNLLKLPHNQMLMTLLVSLFQAWYSSNTNDQILSYHMYTIKKYIQNTEHQLAMLTSVLIFVTSSDRSDDEVCHMFNALLQFFCNNRFFTKETLLNWYHDEKSNVYRGFEKIQPVFQSFLDQL</sequence>